<feature type="transmembrane region" description="Helical" evidence="1">
    <location>
        <begin position="94"/>
        <end position="119"/>
    </location>
</feature>
<dbReference type="EMBL" id="GAIX01010293">
    <property type="protein sequence ID" value="JAA82267.1"/>
    <property type="molecule type" value="Transcribed_RNA"/>
</dbReference>
<feature type="non-terminal residue" evidence="2">
    <location>
        <position position="123"/>
    </location>
</feature>
<keyword evidence="1" id="KW-0812">Transmembrane</keyword>
<dbReference type="AlphaFoldDB" id="S4PUH2"/>
<reference evidence="2" key="2">
    <citation type="submission" date="2013-05" db="EMBL/GenBank/DDBJ databases">
        <authorList>
            <person name="Carter J.-M."/>
            <person name="Baker S.C."/>
            <person name="Pink R."/>
            <person name="Carter D.R.F."/>
            <person name="Collins A."/>
            <person name="Tomlin J."/>
            <person name="Gibbs M."/>
            <person name="Breuker C.J."/>
        </authorList>
    </citation>
    <scope>NUCLEOTIDE SEQUENCE</scope>
    <source>
        <tissue evidence="2">Ovary</tissue>
    </source>
</reference>
<proteinExistence type="predicted"/>
<name>S4PUH2_9NEOP</name>
<keyword evidence="1" id="KW-1133">Transmembrane helix</keyword>
<sequence>MDYTFFLVFLTVSLEFFLTCFFLPFSLSELELDSLLLSELLEELLELLVLLLLDVECLRFFFNFFFLLSLSLEELDSLLDELESEESSEDVDGFLFFLVVLVPFLFDILFEITLSLFCFDFLS</sequence>
<accession>S4PUH2</accession>
<feature type="transmembrane region" description="Helical" evidence="1">
    <location>
        <begin position="6"/>
        <end position="27"/>
    </location>
</feature>
<evidence type="ECO:0000256" key="1">
    <source>
        <dbReference type="SAM" id="Phobius"/>
    </source>
</evidence>
<keyword evidence="1" id="KW-0472">Membrane</keyword>
<reference evidence="2" key="1">
    <citation type="journal article" date="2013" name="BMC Genomics">
        <title>Unscrambling butterfly oogenesis.</title>
        <authorList>
            <person name="Carter J.M."/>
            <person name="Baker S.C."/>
            <person name="Pink R."/>
            <person name="Carter D.R."/>
            <person name="Collins A."/>
            <person name="Tomlin J."/>
            <person name="Gibbs M."/>
            <person name="Breuker C.J."/>
        </authorList>
    </citation>
    <scope>NUCLEOTIDE SEQUENCE</scope>
    <source>
        <tissue evidence="2">Ovary</tissue>
    </source>
</reference>
<evidence type="ECO:0000313" key="2">
    <source>
        <dbReference type="EMBL" id="JAA82267.1"/>
    </source>
</evidence>
<protein>
    <submittedName>
        <fullName evidence="2">Uncharacterized protein</fullName>
    </submittedName>
</protein>
<organism evidence="2">
    <name type="scientific">Pararge aegeria</name>
    <name type="common">speckled wood butterfly</name>
    <dbReference type="NCBI Taxonomy" id="116150"/>
    <lineage>
        <taxon>Eukaryota</taxon>
        <taxon>Metazoa</taxon>
        <taxon>Ecdysozoa</taxon>
        <taxon>Arthropoda</taxon>
        <taxon>Hexapoda</taxon>
        <taxon>Insecta</taxon>
        <taxon>Pterygota</taxon>
        <taxon>Neoptera</taxon>
        <taxon>Endopterygota</taxon>
        <taxon>Lepidoptera</taxon>
        <taxon>Glossata</taxon>
        <taxon>Ditrysia</taxon>
        <taxon>Papilionoidea</taxon>
        <taxon>Nymphalidae</taxon>
        <taxon>Satyrinae</taxon>
        <taxon>Satyrini</taxon>
        <taxon>Parargina</taxon>
        <taxon>Pararge</taxon>
    </lineage>
</organism>